<dbReference type="KEGG" id="sla:SERLADRAFT_416627"/>
<feature type="compositionally biased region" description="Polar residues" evidence="1">
    <location>
        <begin position="506"/>
        <end position="517"/>
    </location>
</feature>
<organism>
    <name type="scientific">Serpula lacrymans var. lacrymans (strain S7.9)</name>
    <name type="common">Dry rot fungus</name>
    <dbReference type="NCBI Taxonomy" id="578457"/>
    <lineage>
        <taxon>Eukaryota</taxon>
        <taxon>Fungi</taxon>
        <taxon>Dikarya</taxon>
        <taxon>Basidiomycota</taxon>
        <taxon>Agaricomycotina</taxon>
        <taxon>Agaricomycetes</taxon>
        <taxon>Agaricomycetidae</taxon>
        <taxon>Boletales</taxon>
        <taxon>Coniophorineae</taxon>
        <taxon>Serpulaceae</taxon>
        <taxon>Serpula</taxon>
    </lineage>
</organism>
<feature type="compositionally biased region" description="Low complexity" evidence="1">
    <location>
        <begin position="722"/>
        <end position="749"/>
    </location>
</feature>
<feature type="compositionally biased region" description="Basic and acidic residues" evidence="1">
    <location>
        <begin position="930"/>
        <end position="953"/>
    </location>
</feature>
<feature type="compositionally biased region" description="Basic and acidic residues" evidence="1">
    <location>
        <begin position="650"/>
        <end position="668"/>
    </location>
</feature>
<evidence type="ECO:0008006" key="3">
    <source>
        <dbReference type="Google" id="ProtNLM"/>
    </source>
</evidence>
<feature type="compositionally biased region" description="Polar residues" evidence="1">
    <location>
        <begin position="469"/>
        <end position="490"/>
    </location>
</feature>
<dbReference type="OrthoDB" id="3358646at2759"/>
<feature type="compositionally biased region" description="Polar residues" evidence="1">
    <location>
        <begin position="711"/>
        <end position="721"/>
    </location>
</feature>
<feature type="compositionally biased region" description="Basic and acidic residues" evidence="1">
    <location>
        <begin position="845"/>
        <end position="867"/>
    </location>
</feature>
<evidence type="ECO:0000256" key="1">
    <source>
        <dbReference type="SAM" id="MobiDB-lite"/>
    </source>
</evidence>
<feature type="region of interest" description="Disordered" evidence="1">
    <location>
        <begin position="277"/>
        <end position="417"/>
    </location>
</feature>
<feature type="compositionally biased region" description="Basic and acidic residues" evidence="1">
    <location>
        <begin position="626"/>
        <end position="638"/>
    </location>
</feature>
<proteinExistence type="predicted"/>
<dbReference type="EMBL" id="GL945436">
    <property type="protein sequence ID" value="EGO23214.1"/>
    <property type="molecule type" value="Genomic_DNA"/>
</dbReference>
<reference evidence="2" key="1">
    <citation type="submission" date="2011-04" db="EMBL/GenBank/DDBJ databases">
        <title>Evolution of plant cell wall degrading machinery underlies the functional diversity of forest fungi.</title>
        <authorList>
            <consortium name="US DOE Joint Genome Institute (JGI-PGF)"/>
            <person name="Eastwood D.C."/>
            <person name="Floudas D."/>
            <person name="Binder M."/>
            <person name="Majcherczyk A."/>
            <person name="Schneider P."/>
            <person name="Aerts A."/>
            <person name="Asiegbu F.O."/>
            <person name="Baker S.E."/>
            <person name="Barry K."/>
            <person name="Bendiksby M."/>
            <person name="Blumentritt M."/>
            <person name="Coutinho P.M."/>
            <person name="Cullen D."/>
            <person name="Cullen D."/>
            <person name="Gathman A."/>
            <person name="Goodell B."/>
            <person name="Henrissat B."/>
            <person name="Ihrmark K."/>
            <person name="Kauserud H."/>
            <person name="Kohler A."/>
            <person name="LaButti K."/>
            <person name="Lapidus A."/>
            <person name="Lavin J.L."/>
            <person name="Lee Y.-H."/>
            <person name="Lindquist E."/>
            <person name="Lilly W."/>
            <person name="Lucas S."/>
            <person name="Morin E."/>
            <person name="Murat C."/>
            <person name="Oguiza J.A."/>
            <person name="Park J."/>
            <person name="Pisabarro A.G."/>
            <person name="Riley R."/>
            <person name="Rosling A."/>
            <person name="Salamov A."/>
            <person name="Schmidt O."/>
            <person name="Schmutz J."/>
            <person name="Skrede I."/>
            <person name="Stenlid J."/>
            <person name="Wiebenga A."/>
            <person name="Xie X."/>
            <person name="Kues U."/>
            <person name="Hibbett D.S."/>
            <person name="Hoffmeister D."/>
            <person name="Hogberg N."/>
            <person name="Martin F."/>
            <person name="Grigoriev I.V."/>
            <person name="Watkinson S.C."/>
        </authorList>
    </citation>
    <scope>NUCLEOTIDE SEQUENCE</scope>
    <source>
        <strain evidence="2">S7.9</strain>
    </source>
</reference>
<dbReference type="PANTHER" id="PTHR38696">
    <property type="entry name" value="MEDIATOR OF RNA POLYMERASE II TRANSCRIPTION SUBUNIT 13"/>
    <property type="match status" value="1"/>
</dbReference>
<dbReference type="GeneID" id="18813507"/>
<feature type="region of interest" description="Disordered" evidence="1">
    <location>
        <begin position="587"/>
        <end position="955"/>
    </location>
</feature>
<evidence type="ECO:0000313" key="2">
    <source>
        <dbReference type="EMBL" id="EGO23214.1"/>
    </source>
</evidence>
<dbReference type="HOGENOM" id="CLU_015890_0_0_1"/>
<feature type="compositionally biased region" description="Gly residues" evidence="1">
    <location>
        <begin position="889"/>
        <end position="903"/>
    </location>
</feature>
<gene>
    <name evidence="2" type="ORF">SERLADRAFT_416627</name>
</gene>
<feature type="compositionally biased region" description="Low complexity" evidence="1">
    <location>
        <begin position="816"/>
        <end position="827"/>
    </location>
</feature>
<sequence length="979" mass="106207">MQPHSPVESGFMPRKEFIRDQRTTNAFCLLAFSASSLIRLYSFPVPLIDALRVLFDHFYLSVAFRQDSAQNLCEFTLDAKPWASPKSVKTERIIVDILATIYRHGYSYVSTIDYGREHDDRLAIAFSRPSSPTPSPPHSMYPIPAGSGSNISHQTGSKPEKRVPFAISFVSAKILRVIYPPLHSTPAILQAVRASWPRGVVSEKKVGDASYEFKLKGYKWFQEDTFATDSLRHILSLLSSLDTHAFSLVASLSLSNRSRVKDLWIFTGAGSSDIPDQQCWPESPIATMSHSGSYPELKPNPLSIPEPPVYTPEKGLQPSHRRMVTAPSAPYHDQQGPFAPSHTPHFLSRAPTEKIKPPALITTSGLSSPGPAALRKPAPRAQLPVSVDLDAREEEDEDGEGEQHDHFNADLPSTIPSPVENMTGIGTMAASARRRFSSHLAYATSTPAAAEMDDDDEVFEQQTIDVNDSRYPTFQNGNARARSRSPSFQRRLSAFRPASRLRMSLTQSMHHTSQSLDSMPPHARQSTTSRDASPPSAAASPPPRHEEAGMLLSAGAFGADEGDMRVSAFSARTDATCEIPIKWTGTGVGAKEAGMGQGQGQGLHRTSTTTPAFPGGWASSPSPHPDASKVNKGDRDRTPSPPTNPKRPKHDVPGAERYTDRALQDVDARVASPEVVCESGEGARRSEAGFVGMMRSPGVSPTKSTFDRSRAGTNQTFGSSEQYQYPHSHLQHQHQQPQHQPQQPQQQQPQQPPRSPTKGASGCSTGTGHGWVLVNVEARANVEEHGGQSHTHSRTHSPSPAANGRVPKGQGGQGQGHASSMAAAAKATVVIDAKGAAKKSSNGGAKEKEKDRGKEKGKEKQKSKEKSPSSGLRGFLSLSPRMGKTGNVMGNGNGSGNGNGNGHGEPRLKSRVDYDHARPKSTEPFANGEGGRRVGEREREKGERDKGEGEKGKIRNKLMRIGVNEVSPRRADEKRLMID</sequence>
<dbReference type="Proteomes" id="UP000008064">
    <property type="component" value="Unassembled WGS sequence"/>
</dbReference>
<feature type="region of interest" description="Disordered" evidence="1">
    <location>
        <begin position="469"/>
        <end position="491"/>
    </location>
</feature>
<accession>F8P236</accession>
<dbReference type="RefSeq" id="XP_007320454.1">
    <property type="nucleotide sequence ID" value="XM_007320392.1"/>
</dbReference>
<feature type="region of interest" description="Disordered" evidence="1">
    <location>
        <begin position="506"/>
        <end position="546"/>
    </location>
</feature>
<dbReference type="AlphaFoldDB" id="F8P236"/>
<protein>
    <recommendedName>
        <fullName evidence="3">HORMA domain-containing protein</fullName>
    </recommendedName>
</protein>
<feature type="compositionally biased region" description="Basic and acidic residues" evidence="1">
    <location>
        <begin position="904"/>
        <end position="921"/>
    </location>
</feature>
<dbReference type="PANTHER" id="PTHR38696:SF1">
    <property type="entry name" value="MEDIATOR OF RNA POLYMERASE II TRANSCRIPTION SUBUNIT 13"/>
    <property type="match status" value="1"/>
</dbReference>
<name>F8P236_SERL9</name>
<feature type="compositionally biased region" description="Acidic residues" evidence="1">
    <location>
        <begin position="391"/>
        <end position="400"/>
    </location>
</feature>